<evidence type="ECO:0000256" key="5">
    <source>
        <dbReference type="ARBA" id="ARBA00022833"/>
    </source>
</evidence>
<comment type="similarity">
    <text evidence="2">Belongs to the ZCCHC8 family.</text>
</comment>
<feature type="domain" description="CCHC-type" evidence="9">
    <location>
        <begin position="268"/>
        <end position="284"/>
    </location>
</feature>
<dbReference type="PANTHER" id="PTHR13316">
    <property type="entry name" value="ZINC FINGER, CCHC DOMAIN CONTAINING 8"/>
    <property type="match status" value="1"/>
</dbReference>
<dbReference type="GO" id="GO:0071013">
    <property type="term" value="C:catalytic step 2 spliceosome"/>
    <property type="evidence" value="ECO:0007669"/>
    <property type="project" value="TreeGrafter"/>
</dbReference>
<dbReference type="AlphaFoldDB" id="A0A9N7NP70"/>
<protein>
    <submittedName>
        <fullName evidence="10">Proline-rich spliceosome-associated (PSP) family protein / zinc knuckle (CCHC-type) family protein</fullName>
    </submittedName>
</protein>
<dbReference type="GO" id="GO:0005654">
    <property type="term" value="C:nucleoplasm"/>
    <property type="evidence" value="ECO:0007669"/>
    <property type="project" value="UniProtKB-SubCell"/>
</dbReference>
<feature type="compositionally biased region" description="Polar residues" evidence="8">
    <location>
        <begin position="515"/>
        <end position="531"/>
    </location>
</feature>
<dbReference type="SMART" id="SM00581">
    <property type="entry name" value="PSP"/>
    <property type="match status" value="1"/>
</dbReference>
<evidence type="ECO:0000256" key="2">
    <source>
        <dbReference type="ARBA" id="ARBA00007497"/>
    </source>
</evidence>
<dbReference type="InterPro" id="IPR036875">
    <property type="entry name" value="Znf_CCHC_sf"/>
</dbReference>
<evidence type="ECO:0000256" key="1">
    <source>
        <dbReference type="ARBA" id="ARBA00004642"/>
    </source>
</evidence>
<feature type="compositionally biased region" description="Acidic residues" evidence="8">
    <location>
        <begin position="57"/>
        <end position="71"/>
    </location>
</feature>
<evidence type="ECO:0000256" key="3">
    <source>
        <dbReference type="ARBA" id="ARBA00022723"/>
    </source>
</evidence>
<feature type="region of interest" description="Disordered" evidence="8">
    <location>
        <begin position="283"/>
        <end position="330"/>
    </location>
</feature>
<dbReference type="OrthoDB" id="885351at2759"/>
<dbReference type="GO" id="GO:0003723">
    <property type="term" value="F:RNA binding"/>
    <property type="evidence" value="ECO:0007669"/>
    <property type="project" value="TreeGrafter"/>
</dbReference>
<keyword evidence="5" id="KW-0862">Zinc</keyword>
<evidence type="ECO:0000259" key="9">
    <source>
        <dbReference type="PROSITE" id="PS50158"/>
    </source>
</evidence>
<comment type="subcellular location">
    <subcellularLocation>
        <location evidence="1">Nucleus</location>
        <location evidence="1">Nucleoplasm</location>
    </subcellularLocation>
</comment>
<dbReference type="GO" id="GO:0008270">
    <property type="term" value="F:zinc ion binding"/>
    <property type="evidence" value="ECO:0007669"/>
    <property type="project" value="UniProtKB-KW"/>
</dbReference>
<keyword evidence="3" id="KW-0479">Metal-binding</keyword>
<feature type="region of interest" description="Disordered" evidence="8">
    <location>
        <begin position="455"/>
        <end position="531"/>
    </location>
</feature>
<evidence type="ECO:0000256" key="8">
    <source>
        <dbReference type="SAM" id="MobiDB-lite"/>
    </source>
</evidence>
<dbReference type="Proteomes" id="UP001153555">
    <property type="component" value="Unassembled WGS sequence"/>
</dbReference>
<organism evidence="10 11">
    <name type="scientific">Striga hermonthica</name>
    <name type="common">Purple witchweed</name>
    <name type="synonym">Buchnera hermonthica</name>
    <dbReference type="NCBI Taxonomy" id="68872"/>
    <lineage>
        <taxon>Eukaryota</taxon>
        <taxon>Viridiplantae</taxon>
        <taxon>Streptophyta</taxon>
        <taxon>Embryophyta</taxon>
        <taxon>Tracheophyta</taxon>
        <taxon>Spermatophyta</taxon>
        <taxon>Magnoliopsida</taxon>
        <taxon>eudicotyledons</taxon>
        <taxon>Gunneridae</taxon>
        <taxon>Pentapetalae</taxon>
        <taxon>asterids</taxon>
        <taxon>lamiids</taxon>
        <taxon>Lamiales</taxon>
        <taxon>Orobanchaceae</taxon>
        <taxon>Buchnereae</taxon>
        <taxon>Striga</taxon>
    </lineage>
</organism>
<evidence type="ECO:0000313" key="11">
    <source>
        <dbReference type="Proteomes" id="UP001153555"/>
    </source>
</evidence>
<sequence>MEKDELIKLPASSNCVHGSGTDDRNESDLEAIESDCLPPNSELKAKIHEEEAGTLSNDDDVDMSISSDEENSDRNTPVLKKVDVETSGSAEAVVKMTPVSHVHAENGSLSVQQEISFNNQKNNETLVCKEETNSNSVSGVKRPRISGDEHQPSVRVIYSSLPRESKLKLEELLQQWSKWHSEKCSSSNDLGLESGEETYFPALRVGLDKPSAITFWLDNQKNVQSSKDFKLQDSTSVPLYDRGYSLALTSGDDPSSLEGGMEKLDTSRCFNCSSYSHALKDCPKPRNSVAVNNARREHRSRRNQNSSSRNSSRTRYYQSSRGGKYDGLTPGVLDAETRRVLGLGELDPPPWLHRMRELGYPPGYLDVDHEDQPSGIIIFGEEVEKEEGEEGEILDTGPTEISKKKKTIDFPGINAPIPKNADEWLWARNPSFANLSGYNSQRRHNNRTYENLNTSERRWSRDLDDDGPPGCEPGTSPSLSNHFPRYGDHEYGLSPSYSRPMSDRGRRSPRVYDGTSPSQGHYDNLSYTSPR</sequence>
<evidence type="ECO:0000313" key="10">
    <source>
        <dbReference type="EMBL" id="CAA0832740.1"/>
    </source>
</evidence>
<dbReference type="InterPro" id="IPR001878">
    <property type="entry name" value="Znf_CCHC"/>
</dbReference>
<name>A0A9N7NP70_STRHE</name>
<evidence type="ECO:0000256" key="4">
    <source>
        <dbReference type="ARBA" id="ARBA00022771"/>
    </source>
</evidence>
<feature type="region of interest" description="Disordered" evidence="8">
    <location>
        <begin position="1"/>
        <end position="87"/>
    </location>
</feature>
<keyword evidence="6" id="KW-0539">Nucleus</keyword>
<dbReference type="EMBL" id="CACSLK010027837">
    <property type="protein sequence ID" value="CAA0832740.1"/>
    <property type="molecule type" value="Genomic_DNA"/>
</dbReference>
<feature type="compositionally biased region" description="Low complexity" evidence="8">
    <location>
        <begin position="303"/>
        <end position="321"/>
    </location>
</feature>
<evidence type="ECO:0000256" key="6">
    <source>
        <dbReference type="ARBA" id="ARBA00023242"/>
    </source>
</evidence>
<keyword evidence="11" id="KW-1185">Reference proteome</keyword>
<dbReference type="PANTHER" id="PTHR13316:SF0">
    <property type="entry name" value="ZINC FINGER CCHC DOMAIN-CONTAINING PROTEIN 8"/>
    <property type="match status" value="1"/>
</dbReference>
<comment type="caution">
    <text evidence="10">The sequence shown here is derived from an EMBL/GenBank/DDBJ whole genome shotgun (WGS) entry which is preliminary data.</text>
</comment>
<keyword evidence="4 7" id="KW-0863">Zinc-finger</keyword>
<dbReference type="Pfam" id="PF04046">
    <property type="entry name" value="PSP"/>
    <property type="match status" value="1"/>
</dbReference>
<reference evidence="10" key="1">
    <citation type="submission" date="2019-12" db="EMBL/GenBank/DDBJ databases">
        <authorList>
            <person name="Scholes J."/>
        </authorList>
    </citation>
    <scope>NUCLEOTIDE SEQUENCE</scope>
</reference>
<dbReference type="SUPFAM" id="SSF57756">
    <property type="entry name" value="Retrovirus zinc finger-like domains"/>
    <property type="match status" value="1"/>
</dbReference>
<dbReference type="InterPro" id="IPR006568">
    <property type="entry name" value="PSP_pro-rich"/>
</dbReference>
<evidence type="ECO:0000256" key="7">
    <source>
        <dbReference type="PROSITE-ProRule" id="PRU00047"/>
    </source>
</evidence>
<proteinExistence type="inferred from homology"/>
<dbReference type="InterPro" id="IPR052115">
    <property type="entry name" value="NEXT_complex_subunit_ZCCHC8"/>
</dbReference>
<dbReference type="PROSITE" id="PS50158">
    <property type="entry name" value="ZF_CCHC"/>
    <property type="match status" value="1"/>
</dbReference>
<accession>A0A9N7NP70</accession>
<gene>
    <name evidence="10" type="ORF">SHERM_28014</name>
</gene>